<gene>
    <name evidence="2" type="ORF">QQ008_25600</name>
</gene>
<dbReference type="InterPro" id="IPR051043">
    <property type="entry name" value="Sulfatase_Mod_Factor_Kinase"/>
</dbReference>
<evidence type="ECO:0000313" key="3">
    <source>
        <dbReference type="Proteomes" id="UP001172082"/>
    </source>
</evidence>
<dbReference type="Gene3D" id="3.90.1580.10">
    <property type="entry name" value="paralog of FGE (formylglycine-generating enzyme)"/>
    <property type="match status" value="1"/>
</dbReference>
<dbReference type="PANTHER" id="PTHR23150:SF19">
    <property type="entry name" value="FORMYLGLYCINE-GENERATING ENZYME"/>
    <property type="match status" value="1"/>
</dbReference>
<proteinExistence type="predicted"/>
<protein>
    <submittedName>
        <fullName evidence="2">Formylglycine-generating enzyme family protein</fullName>
    </submittedName>
</protein>
<dbReference type="SUPFAM" id="SSF56436">
    <property type="entry name" value="C-type lectin-like"/>
    <property type="match status" value="1"/>
</dbReference>
<dbReference type="Pfam" id="PF03781">
    <property type="entry name" value="FGE-sulfatase"/>
    <property type="match status" value="1"/>
</dbReference>
<feature type="domain" description="Sulfatase-modifying factor enzyme-like" evidence="1">
    <location>
        <begin position="34"/>
        <end position="290"/>
    </location>
</feature>
<evidence type="ECO:0000313" key="2">
    <source>
        <dbReference type="EMBL" id="MDN5204791.1"/>
    </source>
</evidence>
<dbReference type="EMBL" id="JAUJEA010000013">
    <property type="protein sequence ID" value="MDN5204791.1"/>
    <property type="molecule type" value="Genomic_DNA"/>
</dbReference>
<dbReference type="Proteomes" id="UP001172082">
    <property type="component" value="Unassembled WGS sequence"/>
</dbReference>
<organism evidence="2 3">
    <name type="scientific">Splendidivirga corallicola</name>
    <dbReference type="NCBI Taxonomy" id="3051826"/>
    <lineage>
        <taxon>Bacteria</taxon>
        <taxon>Pseudomonadati</taxon>
        <taxon>Bacteroidota</taxon>
        <taxon>Cytophagia</taxon>
        <taxon>Cytophagales</taxon>
        <taxon>Splendidivirgaceae</taxon>
        <taxon>Splendidivirga</taxon>
    </lineage>
</organism>
<dbReference type="PROSITE" id="PS51257">
    <property type="entry name" value="PROKAR_LIPOPROTEIN"/>
    <property type="match status" value="1"/>
</dbReference>
<keyword evidence="3" id="KW-1185">Reference proteome</keyword>
<comment type="caution">
    <text evidence="2">The sequence shown here is derived from an EMBL/GenBank/DDBJ whole genome shotgun (WGS) entry which is preliminary data.</text>
</comment>
<dbReference type="InterPro" id="IPR016187">
    <property type="entry name" value="CTDL_fold"/>
</dbReference>
<dbReference type="PANTHER" id="PTHR23150">
    <property type="entry name" value="SULFATASE MODIFYING FACTOR 1, 2"/>
    <property type="match status" value="1"/>
</dbReference>
<reference evidence="2" key="1">
    <citation type="submission" date="2023-06" db="EMBL/GenBank/DDBJ databases">
        <title>Genomic of Parafulvivirga corallium.</title>
        <authorList>
            <person name="Wang G."/>
        </authorList>
    </citation>
    <scope>NUCLEOTIDE SEQUENCE</scope>
    <source>
        <strain evidence="2">BMA10</strain>
    </source>
</reference>
<dbReference type="RefSeq" id="WP_346754815.1">
    <property type="nucleotide sequence ID" value="NZ_JAUJEA010000013.1"/>
</dbReference>
<dbReference type="InterPro" id="IPR042095">
    <property type="entry name" value="SUMF_sf"/>
</dbReference>
<accession>A0ABT8KVM2</accession>
<sequence>MLNREGSIYALILGLFAGLLTSACNQTPPPEAPEGMVYFEGGRIKIGSEEGLPNEMPVFTTKVNSFFIDKHPVTVAEFRVFVEETGYKTQAENFGNSALFNEEILQYELIDSVTWEYPLGPNKPKAQDDHPVTHVSWNDANAYAKWKGKRLPTEVEWEFAAKNGKNTEDKYSWGNSYADEDGKLKANAWQGGFPYTNLVEDGYKYTSPVGAFGITVCGLTDMGGNVWEWCSDTYKLYEGNPTYFVEDPETKVIRGGSFMCDSLVCHGYRVSARQYTTAETSNFHMGFRCAEDVE</sequence>
<dbReference type="InterPro" id="IPR005532">
    <property type="entry name" value="SUMF_dom"/>
</dbReference>
<name>A0ABT8KVM2_9BACT</name>
<evidence type="ECO:0000259" key="1">
    <source>
        <dbReference type="Pfam" id="PF03781"/>
    </source>
</evidence>